<evidence type="ECO:0000259" key="2">
    <source>
        <dbReference type="SMART" id="SM00228"/>
    </source>
</evidence>
<dbReference type="SUPFAM" id="SSF55486">
    <property type="entry name" value="Metalloproteases ('zincins'), catalytic domain"/>
    <property type="match status" value="1"/>
</dbReference>
<dbReference type="InterPro" id="IPR036034">
    <property type="entry name" value="PDZ_sf"/>
</dbReference>
<proteinExistence type="predicted"/>
<keyword evidence="1" id="KW-0732">Signal</keyword>
<dbReference type="Gene3D" id="2.30.42.10">
    <property type="match status" value="1"/>
</dbReference>
<comment type="caution">
    <text evidence="3">The sequence shown here is derived from an EMBL/GenBank/DDBJ whole genome shotgun (WGS) entry which is preliminary data.</text>
</comment>
<evidence type="ECO:0000313" key="3">
    <source>
        <dbReference type="EMBL" id="GEK53689.1"/>
    </source>
</evidence>
<dbReference type="InterPro" id="IPR040756">
    <property type="entry name" value="Peptidase_M61_N"/>
</dbReference>
<dbReference type="Gene3D" id="2.60.40.3650">
    <property type="match status" value="1"/>
</dbReference>
<dbReference type="Pfam" id="PF05299">
    <property type="entry name" value="Peptidase_M61"/>
    <property type="match status" value="1"/>
</dbReference>
<organism evidence="3 4">
    <name type="scientific">Pseudoalteromonas espejiana</name>
    <dbReference type="NCBI Taxonomy" id="28107"/>
    <lineage>
        <taxon>Bacteria</taxon>
        <taxon>Pseudomonadati</taxon>
        <taxon>Pseudomonadota</taxon>
        <taxon>Gammaproteobacteria</taxon>
        <taxon>Alteromonadales</taxon>
        <taxon>Pseudoalteromonadaceae</taxon>
        <taxon>Pseudoalteromonas</taxon>
    </lineage>
</organism>
<feature type="domain" description="PDZ" evidence="2">
    <location>
        <begin position="463"/>
        <end position="547"/>
    </location>
</feature>
<dbReference type="AlphaFoldDB" id="A0A510XRQ0"/>
<dbReference type="OrthoDB" id="9778516at2"/>
<dbReference type="EMBL" id="BJUM01000004">
    <property type="protein sequence ID" value="GEK53689.1"/>
    <property type="molecule type" value="Genomic_DNA"/>
</dbReference>
<dbReference type="InterPro" id="IPR027268">
    <property type="entry name" value="Peptidase_M4/M1_CTD_sf"/>
</dbReference>
<dbReference type="InterPro" id="IPR007963">
    <property type="entry name" value="Peptidase_M61_catalytic"/>
</dbReference>
<dbReference type="InterPro" id="IPR001478">
    <property type="entry name" value="PDZ"/>
</dbReference>
<gene>
    <name evidence="3" type="ORF">PES01_05340</name>
</gene>
<sequence length="595" mass="67196">MKKRLALCILAACSAPALADVNYSLSITEPQHHLGDVSVEFPKSAQSHIDVKLPAWRTGRYEILNLANGVRYFEAKDDAGKALKWEKINHSTWRVHLNEPTEVNIDYQVYANELGKRARHIDDSHAFVDASGFFMFSESFRQETVTVNLNVPKQWRSVSGMDNHKNKHSFKAADYDVLVDSPIETGINKLHKFEVEGRKYELVIWGEGNYDEQLMLTDLKKLVTTGNVIWDSYPYERYVFMVHATSGAGGATEHLNSTIIQRPRDRFGSREDYLGFISTAAHEFIHTWNVKAYRPKGLAPYDYTNMNYSNLLWISEGSTSYFEDHLLVRSGIETTDEFFKLLGKTINRHLQTPGREVQSASETSFDKWINQGGDHARNYSTNIYLEGSLLSMLLDIKLLESTKAKVNYRQVHNALYNEHKLPAGFTEQDVLNILKELTGEDYATWWHDNVSTPASIDFDALLNKVGLKLERPAKAKSLASIDASAKNTGELLTLTHVRRGGAAWRAGLTTDDKIVAVNKHHVGKDLKASLEVFKAGDKVTIDYIRRDALESTTLVLSEDFDMPKKVVPNKAANLTQRALFKAWMGVEHPLNAAAD</sequence>
<dbReference type="PIRSF" id="PIRSF016493">
    <property type="entry name" value="Glycyl_aminpptds"/>
    <property type="match status" value="1"/>
</dbReference>
<feature type="chain" id="PRO_5021911449" evidence="1">
    <location>
        <begin position="20"/>
        <end position="595"/>
    </location>
</feature>
<evidence type="ECO:0000313" key="4">
    <source>
        <dbReference type="Proteomes" id="UP000321419"/>
    </source>
</evidence>
<name>A0A510XRQ0_9GAMM</name>
<accession>A0A510XRQ0</accession>
<evidence type="ECO:0000256" key="1">
    <source>
        <dbReference type="SAM" id="SignalP"/>
    </source>
</evidence>
<feature type="signal peptide" evidence="1">
    <location>
        <begin position="1"/>
        <end position="19"/>
    </location>
</feature>
<protein>
    <submittedName>
        <fullName evidence="3">Peptidase M61</fullName>
    </submittedName>
</protein>
<dbReference type="RefSeq" id="WP_089349741.1">
    <property type="nucleotide sequence ID" value="NZ_BJUM01000004.1"/>
</dbReference>
<dbReference type="Pfam" id="PF17899">
    <property type="entry name" value="Peptidase_M61_N"/>
    <property type="match status" value="1"/>
</dbReference>
<reference evidence="3 4" key="1">
    <citation type="submission" date="2019-07" db="EMBL/GenBank/DDBJ databases">
        <title>Whole genome shotgun sequence of Pseudoalteromonas espejiana NBRC 102222.</title>
        <authorList>
            <person name="Hosoyama A."/>
            <person name="Uohara A."/>
            <person name="Ohji S."/>
            <person name="Ichikawa N."/>
        </authorList>
    </citation>
    <scope>NUCLEOTIDE SEQUENCE [LARGE SCALE GENOMIC DNA]</scope>
    <source>
        <strain evidence="3 4">NBRC 102222</strain>
    </source>
</reference>
<dbReference type="Gene3D" id="1.10.390.10">
    <property type="entry name" value="Neutral Protease Domain 2"/>
    <property type="match status" value="1"/>
</dbReference>
<keyword evidence="4" id="KW-1185">Reference proteome</keyword>
<dbReference type="Proteomes" id="UP000321419">
    <property type="component" value="Unassembled WGS sequence"/>
</dbReference>
<dbReference type="SMART" id="SM00228">
    <property type="entry name" value="PDZ"/>
    <property type="match status" value="1"/>
</dbReference>
<dbReference type="InterPro" id="IPR024191">
    <property type="entry name" value="Peptidase_M61"/>
</dbReference>
<dbReference type="SUPFAM" id="SSF50156">
    <property type="entry name" value="PDZ domain-like"/>
    <property type="match status" value="1"/>
</dbReference>